<dbReference type="CDD" id="cd06223">
    <property type="entry name" value="PRTases_typeI"/>
    <property type="match status" value="1"/>
</dbReference>
<dbReference type="EMBL" id="JARVCO010000002">
    <property type="protein sequence ID" value="MDZ8117422.1"/>
    <property type="molecule type" value="Genomic_DNA"/>
</dbReference>
<evidence type="ECO:0000313" key="10">
    <source>
        <dbReference type="Proteomes" id="UP001290861"/>
    </source>
</evidence>
<name>A0ABU5MTE6_9BACT</name>
<reference evidence="9 10" key="1">
    <citation type="journal article" date="2024" name="Appl. Environ. Microbiol.">
        <title>Pontiella agarivorans sp. nov., a novel marine anaerobic bacterium capable of degrading macroalgal polysaccharides and fixing nitrogen.</title>
        <authorList>
            <person name="Liu N."/>
            <person name="Kivenson V."/>
            <person name="Peng X."/>
            <person name="Cui Z."/>
            <person name="Lankiewicz T.S."/>
            <person name="Gosselin K.M."/>
            <person name="English C.J."/>
            <person name="Blair E.M."/>
            <person name="O'Malley M.A."/>
            <person name="Valentine D.L."/>
        </authorList>
    </citation>
    <scope>NUCLEOTIDE SEQUENCE [LARGE SCALE GENOMIC DNA]</scope>
    <source>
        <strain evidence="9 10">NLcol2</strain>
    </source>
</reference>
<dbReference type="PANTHER" id="PTHR19278">
    <property type="entry name" value="OROTATE PHOSPHORIBOSYLTRANSFERASE"/>
    <property type="match status" value="1"/>
</dbReference>
<gene>
    <name evidence="7 9" type="primary">pyrE</name>
    <name evidence="9" type="ORF">P9H32_02190</name>
</gene>
<feature type="binding site" evidence="7">
    <location>
        <position position="149"/>
    </location>
    <ligand>
        <name>orotate</name>
        <dbReference type="ChEBI" id="CHEBI:30839"/>
    </ligand>
</feature>
<feature type="domain" description="Phosphoribosyltransferase" evidence="8">
    <location>
        <begin position="47"/>
        <end position="167"/>
    </location>
</feature>
<feature type="binding site" description="in other chain" evidence="7">
    <location>
        <begin position="117"/>
        <end position="125"/>
    </location>
    <ligand>
        <name>5-phospho-alpha-D-ribose 1-diphosphate</name>
        <dbReference type="ChEBI" id="CHEBI:58017"/>
        <note>ligand shared between dimeric partners</note>
    </ligand>
</feature>
<proteinExistence type="inferred from homology"/>
<sequence length="191" mass="20877">MTQEEVLEIFKKTNALLEGHFELRSGLHSNQFFQCALVLQHPRISGKLCEALVEKMKAELEDLNVDTVIAPAMGGITIGHDVARALGVRFIFVEKEDNALKLRRFKIEKGERFVIAEDVVTRGGRVQETVDIVKENGGEVAAIGILVNRSGGKAAFDAPLVSLLDIEPVTYDPSNCPLCEAGLELVHPGSK</sequence>
<keyword evidence="10" id="KW-1185">Reference proteome</keyword>
<dbReference type="Proteomes" id="UP001290861">
    <property type="component" value="Unassembled WGS sequence"/>
</dbReference>
<evidence type="ECO:0000256" key="2">
    <source>
        <dbReference type="ARBA" id="ARBA00011971"/>
    </source>
</evidence>
<evidence type="ECO:0000256" key="5">
    <source>
        <dbReference type="ARBA" id="ARBA00022842"/>
    </source>
</evidence>
<dbReference type="InterPro" id="IPR029057">
    <property type="entry name" value="PRTase-like"/>
</dbReference>
<comment type="catalytic activity">
    <reaction evidence="7">
        <text>orotidine 5'-phosphate + diphosphate = orotate + 5-phospho-alpha-D-ribose 1-diphosphate</text>
        <dbReference type="Rhea" id="RHEA:10380"/>
        <dbReference type="ChEBI" id="CHEBI:30839"/>
        <dbReference type="ChEBI" id="CHEBI:33019"/>
        <dbReference type="ChEBI" id="CHEBI:57538"/>
        <dbReference type="ChEBI" id="CHEBI:58017"/>
        <dbReference type="EC" id="2.4.2.10"/>
    </reaction>
</comment>
<evidence type="ECO:0000313" key="9">
    <source>
        <dbReference type="EMBL" id="MDZ8117422.1"/>
    </source>
</evidence>
<dbReference type="Gene3D" id="3.40.50.2020">
    <property type="match status" value="1"/>
</dbReference>
<feature type="binding site" description="in other chain" evidence="7">
    <location>
        <position position="24"/>
    </location>
    <ligand>
        <name>5-phospho-alpha-D-ribose 1-diphosphate</name>
        <dbReference type="ChEBI" id="CHEBI:58017"/>
        <note>ligand shared between dimeric partners</note>
    </ligand>
</feature>
<evidence type="ECO:0000256" key="1">
    <source>
        <dbReference type="ARBA" id="ARBA00004889"/>
    </source>
</evidence>
<feature type="binding site" description="in other chain" evidence="7">
    <location>
        <position position="95"/>
    </location>
    <ligand>
        <name>5-phospho-alpha-D-ribose 1-diphosphate</name>
        <dbReference type="ChEBI" id="CHEBI:58017"/>
        <note>ligand shared between dimeric partners</note>
    </ligand>
</feature>
<organism evidence="9 10">
    <name type="scientific">Pontiella agarivorans</name>
    <dbReference type="NCBI Taxonomy" id="3038953"/>
    <lineage>
        <taxon>Bacteria</taxon>
        <taxon>Pseudomonadati</taxon>
        <taxon>Kiritimatiellota</taxon>
        <taxon>Kiritimatiellia</taxon>
        <taxon>Kiritimatiellales</taxon>
        <taxon>Pontiellaceae</taxon>
        <taxon>Pontiella</taxon>
    </lineage>
</organism>
<dbReference type="NCBIfam" id="TIGR01367">
    <property type="entry name" value="pyrE_Therm"/>
    <property type="match status" value="1"/>
</dbReference>
<feature type="binding site" evidence="7">
    <location>
        <position position="121"/>
    </location>
    <ligand>
        <name>orotate</name>
        <dbReference type="ChEBI" id="CHEBI:30839"/>
    </ligand>
</feature>
<dbReference type="InterPro" id="IPR006273">
    <property type="entry name" value="Orotate_PRibTrfase_bac"/>
</dbReference>
<comment type="cofactor">
    <cofactor evidence="7">
        <name>Mg(2+)</name>
        <dbReference type="ChEBI" id="CHEBI:18420"/>
    </cofactor>
</comment>
<evidence type="ECO:0000256" key="4">
    <source>
        <dbReference type="ARBA" id="ARBA00022679"/>
    </source>
</evidence>
<evidence type="ECO:0000256" key="7">
    <source>
        <dbReference type="HAMAP-Rule" id="MF_01208"/>
    </source>
</evidence>
<dbReference type="SUPFAM" id="SSF53271">
    <property type="entry name" value="PRTase-like"/>
    <property type="match status" value="1"/>
</dbReference>
<accession>A0ABU5MTE6</accession>
<feature type="binding site" evidence="7">
    <location>
        <begin position="32"/>
        <end position="33"/>
    </location>
    <ligand>
        <name>orotate</name>
        <dbReference type="ChEBI" id="CHEBI:30839"/>
    </ligand>
</feature>
<dbReference type="RefSeq" id="WP_322607223.1">
    <property type="nucleotide sequence ID" value="NZ_JARVCO010000002.1"/>
</dbReference>
<keyword evidence="4 7" id="KW-0808">Transferase</keyword>
<protein>
    <recommendedName>
        <fullName evidence="2 7">Orotate phosphoribosyltransferase</fullName>
        <shortName evidence="7">OPRT</shortName>
        <shortName evidence="7">OPRTase</shortName>
        <ecNumber evidence="2 7">2.4.2.10</ecNumber>
    </recommendedName>
</protein>
<comment type="caution">
    <text evidence="7">Lacks conserved residue(s) required for the propagation of feature annotation.</text>
</comment>
<dbReference type="GO" id="GO:0004588">
    <property type="term" value="F:orotate phosphoribosyltransferase activity"/>
    <property type="evidence" value="ECO:0007669"/>
    <property type="project" value="UniProtKB-EC"/>
</dbReference>
<comment type="caution">
    <text evidence="9">The sequence shown here is derived from an EMBL/GenBank/DDBJ whole genome shotgun (WGS) entry which is preliminary data.</text>
</comment>
<dbReference type="Pfam" id="PF00156">
    <property type="entry name" value="Pribosyltran"/>
    <property type="match status" value="1"/>
</dbReference>
<comment type="pathway">
    <text evidence="1 7">Pyrimidine metabolism; UMP biosynthesis via de novo pathway; UMP from orotate: step 1/2.</text>
</comment>
<dbReference type="InterPro" id="IPR000836">
    <property type="entry name" value="PRTase_dom"/>
</dbReference>
<dbReference type="InterPro" id="IPR023031">
    <property type="entry name" value="OPRT"/>
</dbReference>
<evidence type="ECO:0000256" key="3">
    <source>
        <dbReference type="ARBA" id="ARBA00022676"/>
    </source>
</evidence>
<dbReference type="PANTHER" id="PTHR19278:SF9">
    <property type="entry name" value="URIDINE 5'-MONOPHOSPHATE SYNTHASE"/>
    <property type="match status" value="1"/>
</dbReference>
<comment type="subunit">
    <text evidence="7">Homodimer.</text>
</comment>
<evidence type="ECO:0000256" key="6">
    <source>
        <dbReference type="ARBA" id="ARBA00022975"/>
    </source>
</evidence>
<keyword evidence="5 7" id="KW-0460">Magnesium</keyword>
<evidence type="ECO:0000259" key="8">
    <source>
        <dbReference type="Pfam" id="PF00156"/>
    </source>
</evidence>
<keyword evidence="3 7" id="KW-0328">Glycosyltransferase</keyword>
<comment type="function">
    <text evidence="7">Catalyzes the transfer of a ribosyl phosphate group from 5-phosphoribose 1-diphosphate to orotate, leading to the formation of orotidine monophosphate (OMP).</text>
</comment>
<dbReference type="HAMAP" id="MF_01208">
    <property type="entry name" value="PyrE"/>
    <property type="match status" value="1"/>
</dbReference>
<keyword evidence="6 7" id="KW-0665">Pyrimidine biosynthesis</keyword>
<comment type="similarity">
    <text evidence="7">Belongs to the purine/pyrimidine phosphoribosyltransferase family. PyrE subfamily.</text>
</comment>
<dbReference type="EC" id="2.4.2.10" evidence="2 7"/>